<dbReference type="Gene3D" id="3.30.70.1290">
    <property type="entry name" value="Transposase IS200-like"/>
    <property type="match status" value="1"/>
</dbReference>
<comment type="caution">
    <text evidence="3">The sequence shown here is derived from an EMBL/GenBank/DDBJ whole genome shotgun (WGS) entry which is preliminary data.</text>
</comment>
<dbReference type="Pfam" id="PF01797">
    <property type="entry name" value="Y1_Tnp"/>
    <property type="match status" value="1"/>
</dbReference>
<dbReference type="PANTHER" id="PTHR34322:SF2">
    <property type="entry name" value="TRANSPOSASE IS200-LIKE DOMAIN-CONTAINING PROTEIN"/>
    <property type="match status" value="1"/>
</dbReference>
<evidence type="ECO:0000259" key="2">
    <source>
        <dbReference type="SMART" id="SM01321"/>
    </source>
</evidence>
<dbReference type="OrthoDB" id="9814067at2"/>
<sequence>MARLPRLVLPGLPHHVILRAHAGQPVFGDDADHRAYLEALREAAHTHHVAVHAYAQVPREVQLLVVPEQAEGLGRMMQSIGRRHGAWYNRRHQRSGSLWDGRYRAAAVEPESCFVDLCLYIEALPVRLGLCARPVDWPWSSLAHHLGRVRDPLLSEHAELWRLGNTPFDREAVYARRTEEGLPAARVHEIDLTSGRGWVLGSPAFLAQIAAETERPVQPRPRGRPRRDSPTPKD</sequence>
<evidence type="ECO:0000313" key="3">
    <source>
        <dbReference type="EMBL" id="PPE66290.1"/>
    </source>
</evidence>
<reference evidence="3 4" key="1">
    <citation type="submission" date="2018-02" db="EMBL/GenBank/DDBJ databases">
        <title>Reclassifiation of [Polyangium] brachysporum DSM 7029 as Guopingzhaonella breviflexa gen. nov., sp. nov., a member of the family Comamonadaceae.</title>
        <authorList>
            <person name="Tang B."/>
        </authorList>
    </citation>
    <scope>NUCLEOTIDE SEQUENCE [LARGE SCALE GENOMIC DNA]</scope>
    <source>
        <strain evidence="3 4">BCRC 80649</strain>
    </source>
</reference>
<dbReference type="GO" id="GO:0004803">
    <property type="term" value="F:transposase activity"/>
    <property type="evidence" value="ECO:0007669"/>
    <property type="project" value="InterPro"/>
</dbReference>
<dbReference type="SMART" id="SM01321">
    <property type="entry name" value="Y1_Tnp"/>
    <property type="match status" value="1"/>
</dbReference>
<accession>A0A2S5SU72</accession>
<dbReference type="GO" id="GO:0006313">
    <property type="term" value="P:DNA transposition"/>
    <property type="evidence" value="ECO:0007669"/>
    <property type="project" value="InterPro"/>
</dbReference>
<evidence type="ECO:0000313" key="4">
    <source>
        <dbReference type="Proteomes" id="UP000238605"/>
    </source>
</evidence>
<dbReference type="AlphaFoldDB" id="A0A2S5SU72"/>
<organism evidence="3 4">
    <name type="scientific">Caldimonas caldifontis</name>
    <dbReference type="NCBI Taxonomy" id="1452508"/>
    <lineage>
        <taxon>Bacteria</taxon>
        <taxon>Pseudomonadati</taxon>
        <taxon>Pseudomonadota</taxon>
        <taxon>Betaproteobacteria</taxon>
        <taxon>Burkholderiales</taxon>
        <taxon>Sphaerotilaceae</taxon>
        <taxon>Caldimonas</taxon>
    </lineage>
</organism>
<proteinExistence type="predicted"/>
<dbReference type="GO" id="GO:0003677">
    <property type="term" value="F:DNA binding"/>
    <property type="evidence" value="ECO:0007669"/>
    <property type="project" value="InterPro"/>
</dbReference>
<dbReference type="InterPro" id="IPR036515">
    <property type="entry name" value="Transposase_17_sf"/>
</dbReference>
<dbReference type="EMBL" id="PSNX01000008">
    <property type="protein sequence ID" value="PPE66290.1"/>
    <property type="molecule type" value="Genomic_DNA"/>
</dbReference>
<dbReference type="SUPFAM" id="SSF143422">
    <property type="entry name" value="Transposase IS200-like"/>
    <property type="match status" value="1"/>
</dbReference>
<evidence type="ECO:0000256" key="1">
    <source>
        <dbReference type="SAM" id="MobiDB-lite"/>
    </source>
</evidence>
<protein>
    <submittedName>
        <fullName evidence="3">Transposase</fullName>
    </submittedName>
</protein>
<name>A0A2S5SU72_9BURK</name>
<dbReference type="RefSeq" id="WP_104302573.1">
    <property type="nucleotide sequence ID" value="NZ_PSNX01000008.1"/>
</dbReference>
<keyword evidence="4" id="KW-1185">Reference proteome</keyword>
<dbReference type="InterPro" id="IPR002686">
    <property type="entry name" value="Transposase_17"/>
</dbReference>
<gene>
    <name evidence="3" type="ORF">C1704_09960</name>
</gene>
<feature type="domain" description="Transposase IS200-like" evidence="2">
    <location>
        <begin position="9"/>
        <end position="124"/>
    </location>
</feature>
<feature type="region of interest" description="Disordered" evidence="1">
    <location>
        <begin position="211"/>
        <end position="234"/>
    </location>
</feature>
<dbReference type="Proteomes" id="UP000238605">
    <property type="component" value="Unassembled WGS sequence"/>
</dbReference>
<dbReference type="PANTHER" id="PTHR34322">
    <property type="entry name" value="TRANSPOSASE, Y1_TNP DOMAIN-CONTAINING"/>
    <property type="match status" value="1"/>
</dbReference>